<proteinExistence type="predicted"/>
<evidence type="ECO:0000313" key="3">
    <source>
        <dbReference type="Proteomes" id="UP000578112"/>
    </source>
</evidence>
<name>A0A7W7MNQ4_9ACTN</name>
<protein>
    <submittedName>
        <fullName evidence="2">Chromosome segregation ATPase</fullName>
    </submittedName>
</protein>
<comment type="caution">
    <text evidence="2">The sequence shown here is derived from an EMBL/GenBank/DDBJ whole genome shotgun (WGS) entry which is preliminary data.</text>
</comment>
<accession>A0A7W7MNQ4</accession>
<feature type="coiled-coil region" evidence="1">
    <location>
        <begin position="18"/>
        <end position="53"/>
    </location>
</feature>
<dbReference type="EMBL" id="JACHNH010000001">
    <property type="protein sequence ID" value="MBB4761241.1"/>
    <property type="molecule type" value="Genomic_DNA"/>
</dbReference>
<evidence type="ECO:0000313" key="2">
    <source>
        <dbReference type="EMBL" id="MBB4761241.1"/>
    </source>
</evidence>
<evidence type="ECO:0000256" key="1">
    <source>
        <dbReference type="SAM" id="Coils"/>
    </source>
</evidence>
<reference evidence="2 3" key="1">
    <citation type="submission" date="2020-08" db="EMBL/GenBank/DDBJ databases">
        <title>Sequencing the genomes of 1000 actinobacteria strains.</title>
        <authorList>
            <person name="Klenk H.-P."/>
        </authorList>
    </citation>
    <scope>NUCLEOTIDE SEQUENCE [LARGE SCALE GENOMIC DNA]</scope>
    <source>
        <strain evidence="2 3">DSM 43149</strain>
    </source>
</reference>
<keyword evidence="3" id="KW-1185">Reference proteome</keyword>
<dbReference type="Proteomes" id="UP000578112">
    <property type="component" value="Unassembled WGS sequence"/>
</dbReference>
<dbReference type="AlphaFoldDB" id="A0A7W7MNQ4"/>
<keyword evidence="1" id="KW-0175">Coiled coil</keyword>
<dbReference type="RefSeq" id="WP_184991526.1">
    <property type="nucleotide sequence ID" value="NZ_BOMK01000015.1"/>
</dbReference>
<gene>
    <name evidence="2" type="ORF">BJ971_001797</name>
</gene>
<sequence>MSNLDEQTDLARVADGLRNEFRRRLGALRAQLTEQIEQAGKAAERRARELDARIDASDVRLGELRGARQAIARLSGEIHLIEGRLRLEHGVVPVELDEISPVLEPLVGVVREAEDIRSTLLDDESRAAHGALVTAYEELEHGADETRERALDASRALARGRARGRAFRRAAAAYRRERELLRAQTEELRATQDGCEAARVALADDARREQAYRAHRGTTVVEELAVHVRDRIDAAVETHALFPAWFTITELGHRPPAARAVQWRVVATQLVLYRMTYRITHPVLALGPPPEGGHRAERHAAILAALGRLRE</sequence>
<organism evidence="2 3">
    <name type="scientific">Actinoplanes digitatis</name>
    <dbReference type="NCBI Taxonomy" id="1868"/>
    <lineage>
        <taxon>Bacteria</taxon>
        <taxon>Bacillati</taxon>
        <taxon>Actinomycetota</taxon>
        <taxon>Actinomycetes</taxon>
        <taxon>Micromonosporales</taxon>
        <taxon>Micromonosporaceae</taxon>
        <taxon>Actinoplanes</taxon>
    </lineage>
</organism>